<reference evidence="4 5" key="1">
    <citation type="journal article" date="2024" name="Commun. Biol.">
        <title>Comparative genomic analysis of thermophilic fungi reveals convergent evolutionary adaptations and gene losses.</title>
        <authorList>
            <person name="Steindorff A.S."/>
            <person name="Aguilar-Pontes M.V."/>
            <person name="Robinson A.J."/>
            <person name="Andreopoulos B."/>
            <person name="LaButti K."/>
            <person name="Kuo A."/>
            <person name="Mondo S."/>
            <person name="Riley R."/>
            <person name="Otillar R."/>
            <person name="Haridas S."/>
            <person name="Lipzen A."/>
            <person name="Grimwood J."/>
            <person name="Schmutz J."/>
            <person name="Clum A."/>
            <person name="Reid I.D."/>
            <person name="Moisan M.C."/>
            <person name="Butler G."/>
            <person name="Nguyen T.T.M."/>
            <person name="Dewar K."/>
            <person name="Conant G."/>
            <person name="Drula E."/>
            <person name="Henrissat B."/>
            <person name="Hansel C."/>
            <person name="Singer S."/>
            <person name="Hutchinson M.I."/>
            <person name="de Vries R.P."/>
            <person name="Natvig D.O."/>
            <person name="Powell A.J."/>
            <person name="Tsang A."/>
            <person name="Grigoriev I.V."/>
        </authorList>
    </citation>
    <scope>NUCLEOTIDE SEQUENCE [LARGE SCALE GENOMIC DNA]</scope>
    <source>
        <strain evidence="4 5">CBS 620.91</strain>
    </source>
</reference>
<dbReference type="PANTHER" id="PTHR10622">
    <property type="entry name" value="HET DOMAIN-CONTAINING PROTEIN"/>
    <property type="match status" value="1"/>
</dbReference>
<evidence type="ECO:0000313" key="4">
    <source>
        <dbReference type="EMBL" id="KAL1838932.1"/>
    </source>
</evidence>
<organism evidence="4 5">
    <name type="scientific">Humicola insolens</name>
    <name type="common">Soft-rot fungus</name>
    <dbReference type="NCBI Taxonomy" id="85995"/>
    <lineage>
        <taxon>Eukaryota</taxon>
        <taxon>Fungi</taxon>
        <taxon>Dikarya</taxon>
        <taxon>Ascomycota</taxon>
        <taxon>Pezizomycotina</taxon>
        <taxon>Sordariomycetes</taxon>
        <taxon>Sordariomycetidae</taxon>
        <taxon>Sordariales</taxon>
        <taxon>Chaetomiaceae</taxon>
        <taxon>Mycothermus</taxon>
    </lineage>
</organism>
<name>A0ABR3VAX8_HUMIN</name>
<dbReference type="PANTHER" id="PTHR10622:SF10">
    <property type="entry name" value="HET DOMAIN-CONTAINING PROTEIN"/>
    <property type="match status" value="1"/>
</dbReference>
<keyword evidence="5" id="KW-1185">Reference proteome</keyword>
<evidence type="ECO:0008006" key="6">
    <source>
        <dbReference type="Google" id="ProtNLM"/>
    </source>
</evidence>
<evidence type="ECO:0000313" key="5">
    <source>
        <dbReference type="Proteomes" id="UP001583172"/>
    </source>
</evidence>
<evidence type="ECO:0000256" key="1">
    <source>
        <dbReference type="SAM" id="MobiDB-lite"/>
    </source>
</evidence>
<protein>
    <recommendedName>
        <fullName evidence="6">Heterokaryon incompatibility domain-containing protein</fullName>
    </recommendedName>
</protein>
<feature type="domain" description="Heterokaryon incompatibility" evidence="2">
    <location>
        <begin position="133"/>
        <end position="187"/>
    </location>
</feature>
<feature type="domain" description="DUF8212" evidence="3">
    <location>
        <begin position="305"/>
        <end position="497"/>
    </location>
</feature>
<dbReference type="EMBL" id="JAZGSY010000185">
    <property type="protein sequence ID" value="KAL1838932.1"/>
    <property type="molecule type" value="Genomic_DNA"/>
</dbReference>
<evidence type="ECO:0000259" key="2">
    <source>
        <dbReference type="Pfam" id="PF06985"/>
    </source>
</evidence>
<sequence length="772" mass="84178">MRLLNVVTQELEEFHGTDIPPYAILSHTWGPDEVSLHDMDALARYRRSHEPRPHLGSSSTSGSPDVMKLMLLSSMLLAFRGDRTRLARSSAFPALTNGHGSDDEDSPPPPYAGIVPTPAAPHPVEQKAGYAKIAYACSQAQKDGLDYLWADTVCIDRHSSAELSEAVNAMYGWYERAAVCYAYLEDVHFDDYTEGYLTWNDLFAASRWFTRGWTLQELLAPRKVVFYAQGWRLLGTKSSLVKSVSKITGIDELTLLDPALVRTASVAQRMSWAAHRSTTRPEDIAYSLMGLFDVNMPVLYGEGENAFLRLQEEIIKRSDDHSIFAWGALGRDDDKLQLAAAAAHLNAPGLDDLDDLDQDALTGTIPLLAKSPRDFAGMGHVLACPPPVDLPTSDYALTNKGLHITLPMLPPTTPSPSGLPLAATSSSPQLALLNCHPAHDPTSRLALLLTSTSSRNTFLRTRTRTPTVVSLTDLASTTSSSKSSHQPQPKPKTIYIPALPSQLSRITSLSLSSSLSGSSPTPLVDEVLFVRAPDLVAPGYDVLDVRGAGTVTWNAELRSLRLAGVDYHSYGRSQHHPTGRRRAVAAGPGPGGLYQLCVVTFWNRVLKCGFVVRVLVEGTSRVCFVDLVPGADAAAARGENGEGLLELANKVWERPGMVEVVVPGGEGRKRVVTVEVVKPGASGVLAGVEEEEGEDTASVSSRDGRQWTYRLGHEVKVAERVTFAEKWEKEYRRTVNATVERRKKGVIELSMTSMLWMPARAAQKAEDLDQPS</sequence>
<proteinExistence type="predicted"/>
<dbReference type="Pfam" id="PF26640">
    <property type="entry name" value="DUF8212"/>
    <property type="match status" value="1"/>
</dbReference>
<dbReference type="Pfam" id="PF06985">
    <property type="entry name" value="HET"/>
    <property type="match status" value="1"/>
</dbReference>
<dbReference type="Proteomes" id="UP001583172">
    <property type="component" value="Unassembled WGS sequence"/>
</dbReference>
<accession>A0ABR3VAX8</accession>
<gene>
    <name evidence="4" type="ORF">VTJ49DRAFT_2063</name>
</gene>
<feature type="region of interest" description="Disordered" evidence="1">
    <location>
        <begin position="473"/>
        <end position="493"/>
    </location>
</feature>
<evidence type="ECO:0000259" key="3">
    <source>
        <dbReference type="Pfam" id="PF26640"/>
    </source>
</evidence>
<dbReference type="InterPro" id="IPR058525">
    <property type="entry name" value="DUF8212"/>
</dbReference>
<feature type="region of interest" description="Disordered" evidence="1">
    <location>
        <begin position="93"/>
        <end position="118"/>
    </location>
</feature>
<comment type="caution">
    <text evidence="4">The sequence shown here is derived from an EMBL/GenBank/DDBJ whole genome shotgun (WGS) entry which is preliminary data.</text>
</comment>
<dbReference type="InterPro" id="IPR010730">
    <property type="entry name" value="HET"/>
</dbReference>